<comment type="caution">
    <text evidence="1">The sequence shown here is derived from an EMBL/GenBank/DDBJ whole genome shotgun (WGS) entry which is preliminary data.</text>
</comment>
<dbReference type="InterPro" id="IPR025990">
    <property type="entry name" value="zinc_ribbon_bacterial"/>
</dbReference>
<evidence type="ECO:0000313" key="1">
    <source>
        <dbReference type="EMBL" id="KGJ89586.1"/>
    </source>
</evidence>
<dbReference type="PIRSF" id="PIRSF037225">
    <property type="entry name" value="UCP037225"/>
    <property type="match status" value="1"/>
</dbReference>
<dbReference type="InterPro" id="IPR017143">
    <property type="entry name" value="UCP037225"/>
</dbReference>
<evidence type="ECO:0000313" key="2">
    <source>
        <dbReference type="Proteomes" id="UP000029843"/>
    </source>
</evidence>
<dbReference type="EMBL" id="JQED01000040">
    <property type="protein sequence ID" value="KGJ89586.1"/>
    <property type="molecule type" value="Genomic_DNA"/>
</dbReference>
<protein>
    <submittedName>
        <fullName evidence="1">Cysteine-rich CPXCG protein</fullName>
    </submittedName>
</protein>
<name>A0A099KGZ0_COLPS</name>
<reference evidence="1 2" key="1">
    <citation type="submission" date="2014-08" db="EMBL/GenBank/DDBJ databases">
        <title>Genomic and Phenotypic Diversity of Colwellia psychrerythraea strains from Disparate Marine Basins.</title>
        <authorList>
            <person name="Techtmann S.M."/>
            <person name="Stelling S.C."/>
            <person name="Utturkar S.M."/>
            <person name="Alshibli N."/>
            <person name="Harris A."/>
            <person name="Brown S.D."/>
            <person name="Hazen T.C."/>
        </authorList>
    </citation>
    <scope>NUCLEOTIDE SEQUENCE [LARGE SCALE GENOMIC DNA]</scope>
    <source>
        <strain evidence="1 2">ND2E</strain>
    </source>
</reference>
<proteinExistence type="predicted"/>
<organism evidence="1 2">
    <name type="scientific">Colwellia psychrerythraea</name>
    <name type="common">Vibrio psychroerythus</name>
    <dbReference type="NCBI Taxonomy" id="28229"/>
    <lineage>
        <taxon>Bacteria</taxon>
        <taxon>Pseudomonadati</taxon>
        <taxon>Pseudomonadota</taxon>
        <taxon>Gammaproteobacteria</taxon>
        <taxon>Alteromonadales</taxon>
        <taxon>Colwelliaceae</taxon>
        <taxon>Colwellia</taxon>
    </lineage>
</organism>
<sequence length="68" mass="7856">MSNKLSEKRITCPHCGHHLHATVDASAGDQDYYDECPACCMEIHYNLHVDEYRKKIQLTVDSDDEQVF</sequence>
<dbReference type="RefSeq" id="WP_033094609.1">
    <property type="nucleotide sequence ID" value="NZ_JQED01000040.1"/>
</dbReference>
<dbReference type="PATRIC" id="fig|28229.4.peg.2928"/>
<dbReference type="OrthoDB" id="9814566at2"/>
<dbReference type="Proteomes" id="UP000029843">
    <property type="component" value="Unassembled WGS sequence"/>
</dbReference>
<accession>A0A099KGZ0</accession>
<gene>
    <name evidence="1" type="ORF">ND2E_3777</name>
</gene>
<dbReference type="AlphaFoldDB" id="A0A099KGZ0"/>
<dbReference type="Pfam" id="PF14255">
    <property type="entry name" value="Zn_ribbon_21"/>
    <property type="match status" value="1"/>
</dbReference>